<evidence type="ECO:0000256" key="3">
    <source>
        <dbReference type="ARBA" id="ARBA00022723"/>
    </source>
</evidence>
<dbReference type="GO" id="GO:0008395">
    <property type="term" value="F:steroid hydroxylase activity"/>
    <property type="evidence" value="ECO:0007669"/>
    <property type="project" value="TreeGrafter"/>
</dbReference>
<dbReference type="RefSeq" id="WP_123747789.1">
    <property type="nucleotide sequence ID" value="NZ_RJKM01000001.1"/>
</dbReference>
<dbReference type="PANTHER" id="PTHR46696:SF4">
    <property type="entry name" value="BIOTIN BIOSYNTHESIS CYTOCHROME P450"/>
    <property type="match status" value="1"/>
</dbReference>
<comment type="caution">
    <text evidence="7">The sequence shown here is derived from an EMBL/GenBank/DDBJ whole genome shotgun (WGS) entry which is preliminary data.</text>
</comment>
<reference evidence="7 8" key="1">
    <citation type="submission" date="2018-11" db="EMBL/GenBank/DDBJ databases">
        <title>Sequencing the genomes of 1000 actinobacteria strains.</title>
        <authorList>
            <person name="Klenk H.-P."/>
        </authorList>
    </citation>
    <scope>NUCLEOTIDE SEQUENCE [LARGE SCALE GENOMIC DNA]</scope>
    <source>
        <strain evidence="7 8">DSM 44231</strain>
    </source>
</reference>
<dbReference type="EMBL" id="RJKM01000001">
    <property type="protein sequence ID" value="ROP35857.1"/>
    <property type="molecule type" value="Genomic_DNA"/>
</dbReference>
<keyword evidence="8" id="KW-1185">Reference proteome</keyword>
<keyword evidence="5" id="KW-0408">Iron</keyword>
<dbReference type="PRINTS" id="PR00359">
    <property type="entry name" value="BP450"/>
</dbReference>
<keyword evidence="3" id="KW-0479">Metal-binding</keyword>
<dbReference type="OrthoDB" id="5241086at2"/>
<name>A0A3N1H035_9PSEU</name>
<dbReference type="FunFam" id="1.10.630.10:FF:000018">
    <property type="entry name" value="Cytochrome P450 monooxygenase"/>
    <property type="match status" value="1"/>
</dbReference>
<dbReference type="GO" id="GO:0006707">
    <property type="term" value="P:cholesterol catabolic process"/>
    <property type="evidence" value="ECO:0007669"/>
    <property type="project" value="TreeGrafter"/>
</dbReference>
<evidence type="ECO:0000313" key="7">
    <source>
        <dbReference type="EMBL" id="ROP35857.1"/>
    </source>
</evidence>
<dbReference type="GO" id="GO:0036199">
    <property type="term" value="F:cholest-4-en-3-one 26-monooxygenase activity"/>
    <property type="evidence" value="ECO:0007669"/>
    <property type="project" value="TreeGrafter"/>
</dbReference>
<organism evidence="7 8">
    <name type="scientific">Saccharothrix texasensis</name>
    <dbReference type="NCBI Taxonomy" id="103734"/>
    <lineage>
        <taxon>Bacteria</taxon>
        <taxon>Bacillati</taxon>
        <taxon>Actinomycetota</taxon>
        <taxon>Actinomycetes</taxon>
        <taxon>Pseudonocardiales</taxon>
        <taxon>Pseudonocardiaceae</taxon>
        <taxon>Saccharothrix</taxon>
    </lineage>
</organism>
<dbReference type="InterPro" id="IPR036396">
    <property type="entry name" value="Cyt_P450_sf"/>
</dbReference>
<dbReference type="Pfam" id="PF00067">
    <property type="entry name" value="p450"/>
    <property type="match status" value="1"/>
</dbReference>
<dbReference type="PANTHER" id="PTHR46696">
    <property type="entry name" value="P450, PUTATIVE (EUROFUNG)-RELATED"/>
    <property type="match status" value="1"/>
</dbReference>
<sequence length="430" mass="46864">MTTEHLTRADPLPDVLGGIDLTDHDNFADGVPYELLARLRAEAPVLFHPHGSSREDGFWVLTRHADIEAAAADPAFSAQGGGGREGGGTHLEDLPDGMLTGVLLFMMDDPRHELIKRVLHPFVTGRAIAGLEPALRARTEELVDAAVAAGRAEVVTAIAEPLALQAIASLLGVPPEDWPRLLDWVRAALGFTDRRTGRATDGSRAVFDAMREYFRRFVLAKHADPREDLGSVIAIGEVPDGEPLSEVERDTHAAVLFVSGYEQPRNTIAAAIRAFAEHPDQWALLKADRSLLAGAVEEVLRWAPANPYNRRTATRDVVVRGQHIRAGDKVTFWWPSANRDPEVFAAPDVFDIRRAPNPHMAFGSGTHACSGDEFGRLQLRLVLTALLDRVAEITPDGPVAHAPNNKHTVLLDAPVRLVPTVQESQRGSLR</sequence>
<keyword evidence="2" id="KW-0349">Heme</keyword>
<keyword evidence="6" id="KW-0503">Monooxygenase</keyword>
<dbReference type="InterPro" id="IPR002397">
    <property type="entry name" value="Cyt_P450_B"/>
</dbReference>
<dbReference type="InterPro" id="IPR001128">
    <property type="entry name" value="Cyt_P450"/>
</dbReference>
<protein>
    <submittedName>
        <fullName evidence="7">Cytochrome P450</fullName>
    </submittedName>
</protein>
<keyword evidence="4" id="KW-0560">Oxidoreductase</keyword>
<comment type="similarity">
    <text evidence="1">Belongs to the cytochrome P450 family.</text>
</comment>
<dbReference type="GO" id="GO:0020037">
    <property type="term" value="F:heme binding"/>
    <property type="evidence" value="ECO:0007669"/>
    <property type="project" value="InterPro"/>
</dbReference>
<evidence type="ECO:0000256" key="2">
    <source>
        <dbReference type="ARBA" id="ARBA00022617"/>
    </source>
</evidence>
<dbReference type="Proteomes" id="UP000268727">
    <property type="component" value="Unassembled WGS sequence"/>
</dbReference>
<dbReference type="Gene3D" id="1.10.630.10">
    <property type="entry name" value="Cytochrome P450"/>
    <property type="match status" value="1"/>
</dbReference>
<dbReference type="AlphaFoldDB" id="A0A3N1H035"/>
<evidence type="ECO:0000256" key="4">
    <source>
        <dbReference type="ARBA" id="ARBA00023002"/>
    </source>
</evidence>
<proteinExistence type="inferred from homology"/>
<gene>
    <name evidence="7" type="ORF">EDD40_1112</name>
</gene>
<accession>A0A3N1H035</accession>
<evidence type="ECO:0000256" key="5">
    <source>
        <dbReference type="ARBA" id="ARBA00023004"/>
    </source>
</evidence>
<dbReference type="SUPFAM" id="SSF48264">
    <property type="entry name" value="Cytochrome P450"/>
    <property type="match status" value="1"/>
</dbReference>
<dbReference type="GO" id="GO:0005506">
    <property type="term" value="F:iron ion binding"/>
    <property type="evidence" value="ECO:0007669"/>
    <property type="project" value="InterPro"/>
</dbReference>
<evidence type="ECO:0000313" key="8">
    <source>
        <dbReference type="Proteomes" id="UP000268727"/>
    </source>
</evidence>
<evidence type="ECO:0000256" key="1">
    <source>
        <dbReference type="ARBA" id="ARBA00010617"/>
    </source>
</evidence>
<evidence type="ECO:0000256" key="6">
    <source>
        <dbReference type="ARBA" id="ARBA00023033"/>
    </source>
</evidence>